<dbReference type="InterPro" id="IPR026057">
    <property type="entry name" value="TBL_C"/>
</dbReference>
<organism evidence="9 10">
    <name type="scientific">Stephania cephalantha</name>
    <dbReference type="NCBI Taxonomy" id="152367"/>
    <lineage>
        <taxon>Eukaryota</taxon>
        <taxon>Viridiplantae</taxon>
        <taxon>Streptophyta</taxon>
        <taxon>Embryophyta</taxon>
        <taxon>Tracheophyta</taxon>
        <taxon>Spermatophyta</taxon>
        <taxon>Magnoliopsida</taxon>
        <taxon>Ranunculales</taxon>
        <taxon>Menispermaceae</taxon>
        <taxon>Menispermoideae</taxon>
        <taxon>Cissampelideae</taxon>
        <taxon>Stephania</taxon>
    </lineage>
</organism>
<comment type="subcellular location">
    <subcellularLocation>
        <location evidence="1">Membrane</location>
        <topology evidence="1">Single-pass membrane protein</topology>
    </subcellularLocation>
</comment>
<evidence type="ECO:0000313" key="10">
    <source>
        <dbReference type="Proteomes" id="UP001419268"/>
    </source>
</evidence>
<dbReference type="InterPro" id="IPR029962">
    <property type="entry name" value="TBL"/>
</dbReference>
<sequence>MMQKWSSNSSIRRRTYSSNLPLLALIFSLFLVASVLYCERNIHQIHDHHSTLQDQLQQLSITHTSLPRNISTDLAKLDRFTKCSSSRGYSGRKTRRVDNSMPDLHGGRSYVDECDVFNGKWVYDDVSYPLYNESDCPYMSDQLACKKHGRLDLDYQKWRWQPNNCNLKRWNVTEMWEKLRGKRLMFVGDSLNRGQWISMVCLLQSVIPIDRRSMSPNAPLTIFKAEDYNATVEFYWAPLLVESNSDDPVNHRLDDRIIRPDSVLKHAAEWEKADILVFNTYLWWRQGPVKLLWSTEENGVCEELEGLGAMELAMETWADWVNSKVDHLSKRVFFVTMSPTHLWSWEWEAESKGNCFGQKTPIDMKNYWGTGSDLPTMRMAEKVLGSLSSKVSVLNITQLSEYRKDGHPSIYRKFWETFSPKQLSKPSSYSDCIHWCLPGVPDVWNELLFNFL</sequence>
<accession>A0AAP0J4W9</accession>
<feature type="domain" description="Trichome birefringence-like N-terminal" evidence="8">
    <location>
        <begin position="113"/>
        <end position="166"/>
    </location>
</feature>
<evidence type="ECO:0000256" key="5">
    <source>
        <dbReference type="ARBA" id="ARBA00022989"/>
    </source>
</evidence>
<name>A0AAP0J4W9_9MAGN</name>
<evidence type="ECO:0000313" key="9">
    <source>
        <dbReference type="EMBL" id="KAK9126750.1"/>
    </source>
</evidence>
<keyword evidence="5" id="KW-1133">Transmembrane helix</keyword>
<dbReference type="GO" id="GO:0016413">
    <property type="term" value="F:O-acetyltransferase activity"/>
    <property type="evidence" value="ECO:0007669"/>
    <property type="project" value="InterPro"/>
</dbReference>
<dbReference type="InterPro" id="IPR025846">
    <property type="entry name" value="TBL_N"/>
</dbReference>
<keyword evidence="6" id="KW-0472">Membrane</keyword>
<evidence type="ECO:0000256" key="2">
    <source>
        <dbReference type="ARBA" id="ARBA00007727"/>
    </source>
</evidence>
<evidence type="ECO:0000256" key="1">
    <source>
        <dbReference type="ARBA" id="ARBA00004167"/>
    </source>
</evidence>
<dbReference type="PANTHER" id="PTHR32285">
    <property type="entry name" value="PROTEIN TRICHOME BIREFRINGENCE-LIKE 9-RELATED"/>
    <property type="match status" value="1"/>
</dbReference>
<keyword evidence="3" id="KW-0812">Transmembrane</keyword>
<evidence type="ECO:0008006" key="11">
    <source>
        <dbReference type="Google" id="ProtNLM"/>
    </source>
</evidence>
<evidence type="ECO:0000259" key="7">
    <source>
        <dbReference type="Pfam" id="PF13839"/>
    </source>
</evidence>
<dbReference type="PANTHER" id="PTHR32285:SF202">
    <property type="entry name" value="PROTEIN TRICHOME BIREFRINGENCE-LIKE 35"/>
    <property type="match status" value="1"/>
</dbReference>
<evidence type="ECO:0000256" key="4">
    <source>
        <dbReference type="ARBA" id="ARBA00022968"/>
    </source>
</evidence>
<dbReference type="EMBL" id="JBBNAG010000006">
    <property type="protein sequence ID" value="KAK9126750.1"/>
    <property type="molecule type" value="Genomic_DNA"/>
</dbReference>
<gene>
    <name evidence="9" type="ORF">Scep_015596</name>
</gene>
<evidence type="ECO:0000256" key="6">
    <source>
        <dbReference type="ARBA" id="ARBA00023136"/>
    </source>
</evidence>
<keyword evidence="4" id="KW-0735">Signal-anchor</keyword>
<evidence type="ECO:0000259" key="8">
    <source>
        <dbReference type="Pfam" id="PF14416"/>
    </source>
</evidence>
<dbReference type="GO" id="GO:0016020">
    <property type="term" value="C:membrane"/>
    <property type="evidence" value="ECO:0007669"/>
    <property type="project" value="UniProtKB-SubCell"/>
</dbReference>
<dbReference type="Pfam" id="PF14416">
    <property type="entry name" value="PMR5N"/>
    <property type="match status" value="1"/>
</dbReference>
<keyword evidence="10" id="KW-1185">Reference proteome</keyword>
<protein>
    <recommendedName>
        <fullName evidence="11">Trichome birefringence-like N-terminal domain-containing protein</fullName>
    </recommendedName>
</protein>
<comment type="similarity">
    <text evidence="2">Belongs to the PC-esterase family. TBL subfamily.</text>
</comment>
<dbReference type="GO" id="GO:0005794">
    <property type="term" value="C:Golgi apparatus"/>
    <property type="evidence" value="ECO:0007669"/>
    <property type="project" value="TreeGrafter"/>
</dbReference>
<feature type="domain" description="Trichome birefringence-like C-terminal" evidence="7">
    <location>
        <begin position="168"/>
        <end position="450"/>
    </location>
</feature>
<dbReference type="Pfam" id="PF13839">
    <property type="entry name" value="PC-Esterase"/>
    <property type="match status" value="1"/>
</dbReference>
<proteinExistence type="inferred from homology"/>
<evidence type="ECO:0000256" key="3">
    <source>
        <dbReference type="ARBA" id="ARBA00022692"/>
    </source>
</evidence>
<comment type="caution">
    <text evidence="9">The sequence shown here is derived from an EMBL/GenBank/DDBJ whole genome shotgun (WGS) entry which is preliminary data.</text>
</comment>
<dbReference type="Proteomes" id="UP001419268">
    <property type="component" value="Unassembled WGS sequence"/>
</dbReference>
<dbReference type="AlphaFoldDB" id="A0AAP0J4W9"/>
<reference evidence="9 10" key="1">
    <citation type="submission" date="2024-01" db="EMBL/GenBank/DDBJ databases">
        <title>Genome assemblies of Stephania.</title>
        <authorList>
            <person name="Yang L."/>
        </authorList>
    </citation>
    <scope>NUCLEOTIDE SEQUENCE [LARGE SCALE GENOMIC DNA]</scope>
    <source>
        <strain evidence="9">JXDWG</strain>
        <tissue evidence="9">Leaf</tissue>
    </source>
</reference>